<dbReference type="Proteomes" id="UP000596742">
    <property type="component" value="Unassembled WGS sequence"/>
</dbReference>
<evidence type="ECO:0000313" key="2">
    <source>
        <dbReference type="EMBL" id="VDI63851.1"/>
    </source>
</evidence>
<organism evidence="2 3">
    <name type="scientific">Mytilus galloprovincialis</name>
    <name type="common">Mediterranean mussel</name>
    <dbReference type="NCBI Taxonomy" id="29158"/>
    <lineage>
        <taxon>Eukaryota</taxon>
        <taxon>Metazoa</taxon>
        <taxon>Spiralia</taxon>
        <taxon>Lophotrochozoa</taxon>
        <taxon>Mollusca</taxon>
        <taxon>Bivalvia</taxon>
        <taxon>Autobranchia</taxon>
        <taxon>Pteriomorphia</taxon>
        <taxon>Mytilida</taxon>
        <taxon>Mytiloidea</taxon>
        <taxon>Mytilidae</taxon>
        <taxon>Mytilinae</taxon>
        <taxon>Mytilus</taxon>
    </lineage>
</organism>
<evidence type="ECO:0000256" key="1">
    <source>
        <dbReference type="SAM" id="SignalP"/>
    </source>
</evidence>
<keyword evidence="1" id="KW-0732">Signal</keyword>
<name>A0A8B6GHG3_MYTGA</name>
<gene>
    <name evidence="2" type="ORF">MGAL_10B037618</name>
</gene>
<reference evidence="2" key="1">
    <citation type="submission" date="2018-11" db="EMBL/GenBank/DDBJ databases">
        <authorList>
            <person name="Alioto T."/>
            <person name="Alioto T."/>
        </authorList>
    </citation>
    <scope>NUCLEOTIDE SEQUENCE</scope>
</reference>
<dbReference type="OrthoDB" id="10466399at2759"/>
<proteinExistence type="predicted"/>
<sequence>MSAQGFVSIFVRFILLHTTIYVAEGRVIEQYKFTVNEYCKQCTPGRHIPYGEMLTYLTELSAINTAEICRFYNEIFGKDVESFNHTDIPVVFHIHHNLSHQASDITKTYEKLIDIALYYQLGRLESFKGVEIIEGVSLPDISASIVPVLCGLRRATHDTQKSQLKKVCKKSITLPIDSKPANSAIFAKWLFSILQFSRTEYCHVFNEISPVQLSCNNLPNVADLC</sequence>
<accession>A0A8B6GHG3</accession>
<comment type="caution">
    <text evidence="2">The sequence shown here is derived from an EMBL/GenBank/DDBJ whole genome shotgun (WGS) entry which is preliminary data.</text>
</comment>
<dbReference type="EMBL" id="UYJE01008424">
    <property type="protein sequence ID" value="VDI63851.1"/>
    <property type="molecule type" value="Genomic_DNA"/>
</dbReference>
<feature type="chain" id="PRO_5032348820" evidence="1">
    <location>
        <begin position="26"/>
        <end position="225"/>
    </location>
</feature>
<protein>
    <submittedName>
        <fullName evidence="2">Uncharacterized protein</fullName>
    </submittedName>
</protein>
<feature type="signal peptide" evidence="1">
    <location>
        <begin position="1"/>
        <end position="25"/>
    </location>
</feature>
<keyword evidence="3" id="KW-1185">Reference proteome</keyword>
<evidence type="ECO:0000313" key="3">
    <source>
        <dbReference type="Proteomes" id="UP000596742"/>
    </source>
</evidence>
<dbReference type="AlphaFoldDB" id="A0A8B6GHG3"/>